<feature type="domain" description="CcmH/CycL/Ccl2/NrfF N-terminal" evidence="6">
    <location>
        <begin position="18"/>
        <end position="158"/>
    </location>
</feature>
<dbReference type="Gene3D" id="1.10.8.640">
    <property type="entry name" value="Cytochrome C biogenesis protein"/>
    <property type="match status" value="1"/>
</dbReference>
<keyword evidence="8" id="KW-1185">Reference proteome</keyword>
<dbReference type="RefSeq" id="WP_124963714.1">
    <property type="nucleotide sequence ID" value="NZ_RRAZ01000004.1"/>
</dbReference>
<name>A0A3P3DSW7_9RHOB</name>
<comment type="function">
    <text evidence="5">Possible subunit of a heme lyase.</text>
</comment>
<keyword evidence="4 5" id="KW-0408">Iron</keyword>
<dbReference type="PANTHER" id="PTHR47601">
    <property type="match status" value="1"/>
</dbReference>
<evidence type="ECO:0000256" key="4">
    <source>
        <dbReference type="ARBA" id="ARBA00023004"/>
    </source>
</evidence>
<evidence type="ECO:0000256" key="2">
    <source>
        <dbReference type="ARBA" id="ARBA00022617"/>
    </source>
</evidence>
<feature type="transmembrane region" description="Helical" evidence="5">
    <location>
        <begin position="110"/>
        <end position="131"/>
    </location>
</feature>
<keyword evidence="5" id="KW-1133">Transmembrane helix</keyword>
<comment type="similarity">
    <text evidence="1 5">Belongs to the CcmH/CycL/Ccl2/NrfF family.</text>
</comment>
<dbReference type="InterPro" id="IPR038297">
    <property type="entry name" value="CcmH/CycL/NrfF/Ccl2_sf"/>
</dbReference>
<dbReference type="PANTHER" id="PTHR47601:SF1">
    <property type="entry name" value="CYTOCHROME C-TYPE BIOGENESIS CCMH-LIKE MITOCHONDRIAL PROTEIN"/>
    <property type="match status" value="1"/>
</dbReference>
<proteinExistence type="inferred from homology"/>
<keyword evidence="2 5" id="KW-0349">Heme</keyword>
<keyword evidence="5" id="KW-0732">Signal</keyword>
<reference evidence="7 8" key="1">
    <citation type="submission" date="2018-11" db="EMBL/GenBank/DDBJ databases">
        <title>Gemmobacter sp. nov., YIM 102744-1 draft genome.</title>
        <authorList>
            <person name="Li G."/>
            <person name="Jiang Y."/>
        </authorList>
    </citation>
    <scope>NUCLEOTIDE SEQUENCE [LARGE SCALE GENOMIC DNA]</scope>
    <source>
        <strain evidence="7 8">YIM 102744-1</strain>
    </source>
</reference>
<evidence type="ECO:0000256" key="5">
    <source>
        <dbReference type="RuleBase" id="RU364112"/>
    </source>
</evidence>
<dbReference type="AlphaFoldDB" id="A0A3P3DSW7"/>
<dbReference type="EMBL" id="RRAZ01000004">
    <property type="protein sequence ID" value="RRH77360.1"/>
    <property type="molecule type" value="Genomic_DNA"/>
</dbReference>
<evidence type="ECO:0000256" key="1">
    <source>
        <dbReference type="ARBA" id="ARBA00010342"/>
    </source>
</evidence>
<dbReference type="OrthoDB" id="9804975at2"/>
<evidence type="ECO:0000313" key="8">
    <source>
        <dbReference type="Proteomes" id="UP000282125"/>
    </source>
</evidence>
<dbReference type="Pfam" id="PF03918">
    <property type="entry name" value="CcmH"/>
    <property type="match status" value="1"/>
</dbReference>
<keyword evidence="5" id="KW-0472">Membrane</keyword>
<protein>
    <recommendedName>
        <fullName evidence="5">Cytochrome c-type biogenesis protein</fullName>
    </recommendedName>
</protein>
<evidence type="ECO:0000313" key="7">
    <source>
        <dbReference type="EMBL" id="RRH77360.1"/>
    </source>
</evidence>
<keyword evidence="3 5" id="KW-0479">Metal-binding</keyword>
<sequence>MIRALRPLALILALGLPLAAPLPVFAVQPDEVLKDPLMEKRAREISKDLRCLVCRNESIDESTSDLARDLRLLVRERLVAGDSDGEVIDFIVERFGEYVLLRPLPGGANAILWAAGPVMFVIALGGALVYLRGRRERPKAPGQEALSTEEEDRLAKIMAEDKLS</sequence>
<dbReference type="Proteomes" id="UP000282125">
    <property type="component" value="Unassembled WGS sequence"/>
</dbReference>
<gene>
    <name evidence="7" type="ORF">EG244_03980</name>
</gene>
<keyword evidence="5" id="KW-0812">Transmembrane</keyword>
<dbReference type="CDD" id="cd16378">
    <property type="entry name" value="CcmH_N"/>
    <property type="match status" value="1"/>
</dbReference>
<evidence type="ECO:0000259" key="6">
    <source>
        <dbReference type="Pfam" id="PF03918"/>
    </source>
</evidence>
<feature type="signal peptide" evidence="5">
    <location>
        <begin position="1"/>
        <end position="26"/>
    </location>
</feature>
<dbReference type="GO" id="GO:0046872">
    <property type="term" value="F:metal ion binding"/>
    <property type="evidence" value="ECO:0007669"/>
    <property type="project" value="UniProtKB-KW"/>
</dbReference>
<accession>A0A3P3DSW7</accession>
<feature type="chain" id="PRO_5017855105" description="Cytochrome c-type biogenesis protein" evidence="5">
    <location>
        <begin position="27"/>
        <end position="164"/>
    </location>
</feature>
<evidence type="ECO:0000256" key="3">
    <source>
        <dbReference type="ARBA" id="ARBA00022723"/>
    </source>
</evidence>
<comment type="caution">
    <text evidence="7">The sequence shown here is derived from an EMBL/GenBank/DDBJ whole genome shotgun (WGS) entry which is preliminary data.</text>
</comment>
<dbReference type="InterPro" id="IPR005616">
    <property type="entry name" value="CcmH/CycL/Ccl2/NrfF_N"/>
</dbReference>
<organism evidence="7 8">
    <name type="scientific">Falsigemmobacter faecalis</name>
    <dbReference type="NCBI Taxonomy" id="2488730"/>
    <lineage>
        <taxon>Bacteria</taxon>
        <taxon>Pseudomonadati</taxon>
        <taxon>Pseudomonadota</taxon>
        <taxon>Alphaproteobacteria</taxon>
        <taxon>Rhodobacterales</taxon>
        <taxon>Paracoccaceae</taxon>
        <taxon>Falsigemmobacter</taxon>
    </lineage>
</organism>